<accession>A0ABR7Q5S9</accession>
<gene>
    <name evidence="3" type="ORF">H2O64_04295</name>
</gene>
<dbReference type="NCBIfam" id="TIGR04183">
    <property type="entry name" value="Por_Secre_tail"/>
    <property type="match status" value="1"/>
</dbReference>
<keyword evidence="4" id="KW-1185">Reference proteome</keyword>
<evidence type="ECO:0000256" key="1">
    <source>
        <dbReference type="ARBA" id="ARBA00022729"/>
    </source>
</evidence>
<dbReference type="EMBL" id="JACGWS010000002">
    <property type="protein sequence ID" value="MBC8753877.1"/>
    <property type="molecule type" value="Genomic_DNA"/>
</dbReference>
<feature type="domain" description="Secretion system C-terminal sorting" evidence="2">
    <location>
        <begin position="125"/>
        <end position="196"/>
    </location>
</feature>
<protein>
    <submittedName>
        <fullName evidence="3">T9SS type A sorting domain-containing protein</fullName>
    </submittedName>
</protein>
<reference evidence="3 4" key="1">
    <citation type="submission" date="2020-07" db="EMBL/GenBank/DDBJ databases">
        <title>Description of Kordia aestuariivivens sp. nov., isolated from a tidal flat.</title>
        <authorList>
            <person name="Park S."/>
            <person name="Yoon J.-H."/>
        </authorList>
    </citation>
    <scope>NUCLEOTIDE SEQUENCE [LARGE SCALE GENOMIC DNA]</scope>
    <source>
        <strain evidence="3 4">YSTF-M3</strain>
    </source>
</reference>
<dbReference type="Pfam" id="PF18962">
    <property type="entry name" value="Por_Secre_tail"/>
    <property type="match status" value="1"/>
</dbReference>
<dbReference type="RefSeq" id="WP_187560912.1">
    <property type="nucleotide sequence ID" value="NZ_JACGWS010000002.1"/>
</dbReference>
<evidence type="ECO:0000313" key="3">
    <source>
        <dbReference type="EMBL" id="MBC8753877.1"/>
    </source>
</evidence>
<organism evidence="3 4">
    <name type="scientific">Kordia aestuariivivens</name>
    <dbReference type="NCBI Taxonomy" id="2759037"/>
    <lineage>
        <taxon>Bacteria</taxon>
        <taxon>Pseudomonadati</taxon>
        <taxon>Bacteroidota</taxon>
        <taxon>Flavobacteriia</taxon>
        <taxon>Flavobacteriales</taxon>
        <taxon>Flavobacteriaceae</taxon>
        <taxon>Kordia</taxon>
    </lineage>
</organism>
<evidence type="ECO:0000313" key="4">
    <source>
        <dbReference type="Proteomes" id="UP000619238"/>
    </source>
</evidence>
<proteinExistence type="predicted"/>
<keyword evidence="1" id="KW-0732">Signal</keyword>
<name>A0ABR7Q5S9_9FLAO</name>
<evidence type="ECO:0000259" key="2">
    <source>
        <dbReference type="Pfam" id="PF18962"/>
    </source>
</evidence>
<comment type="caution">
    <text evidence="3">The sequence shown here is derived from an EMBL/GenBank/DDBJ whole genome shotgun (WGS) entry which is preliminary data.</text>
</comment>
<dbReference type="Proteomes" id="UP000619238">
    <property type="component" value="Unassembled WGS sequence"/>
</dbReference>
<sequence>MWTILTTNPPVTRTRYTSSVYSLLLFFATDMSEFVTPSTTVAANSDWTLVNFYVTNPDLILINSGDGSIDYLNDSPLGHVAAIKIIHNETASFDGVTETGTLKIDNFSFSLLLSLEENKKLKAKIYPNPFNDILFLEMDSISNGRLTITSIHGQELINTSFSSTNQLKIDASSIKSKGVYFLKIETASGALTKKIVKR</sequence>
<dbReference type="InterPro" id="IPR026444">
    <property type="entry name" value="Secre_tail"/>
</dbReference>